<keyword evidence="1" id="KW-1133">Transmembrane helix</keyword>
<gene>
    <name evidence="2" type="ORF">MM50RIKEN_23460</name>
</gene>
<organism evidence="2 3">
    <name type="scientific">Vescimonas coprocola</name>
    <dbReference type="NCBI Taxonomy" id="2714355"/>
    <lineage>
        <taxon>Bacteria</taxon>
        <taxon>Bacillati</taxon>
        <taxon>Bacillota</taxon>
        <taxon>Clostridia</taxon>
        <taxon>Eubacteriales</taxon>
        <taxon>Oscillospiraceae</taxon>
        <taxon>Vescimonas</taxon>
    </lineage>
</organism>
<evidence type="ECO:0000256" key="1">
    <source>
        <dbReference type="SAM" id="Phobius"/>
    </source>
</evidence>
<keyword evidence="1" id="KW-0472">Membrane</keyword>
<feature type="transmembrane region" description="Helical" evidence="1">
    <location>
        <begin position="46"/>
        <end position="65"/>
    </location>
</feature>
<evidence type="ECO:0000313" key="2">
    <source>
        <dbReference type="EMBL" id="BCK82583.1"/>
    </source>
</evidence>
<accession>A0A810QDE5</accession>
<evidence type="ECO:0000313" key="3">
    <source>
        <dbReference type="Proteomes" id="UP000681035"/>
    </source>
</evidence>
<keyword evidence="1" id="KW-0812">Transmembrane</keyword>
<dbReference type="EMBL" id="AP023418">
    <property type="protein sequence ID" value="BCK82583.1"/>
    <property type="molecule type" value="Genomic_DNA"/>
</dbReference>
<dbReference type="KEGG" id="vcop:MM50RIKEN_23460"/>
<protein>
    <submittedName>
        <fullName evidence="2">Uncharacterized protein</fullName>
    </submittedName>
</protein>
<proteinExistence type="predicted"/>
<keyword evidence="3" id="KW-1185">Reference proteome</keyword>
<feature type="transmembrane region" description="Helical" evidence="1">
    <location>
        <begin position="12"/>
        <end position="34"/>
    </location>
</feature>
<dbReference type="AlphaFoldDB" id="A0A810QDE5"/>
<reference evidence="2" key="1">
    <citation type="submission" date="2020-09" db="EMBL/GenBank/DDBJ databases">
        <title>New species isolated from human feces.</title>
        <authorList>
            <person name="Kitahara M."/>
            <person name="Shigeno Y."/>
            <person name="Shime M."/>
            <person name="Matsumoto Y."/>
            <person name="Nakamura S."/>
            <person name="Motooka D."/>
            <person name="Fukuoka S."/>
            <person name="Nishikawa H."/>
            <person name="Benno Y."/>
        </authorList>
    </citation>
    <scope>NUCLEOTIDE SEQUENCE</scope>
    <source>
        <strain evidence="2">MM50</strain>
    </source>
</reference>
<dbReference type="Proteomes" id="UP000681035">
    <property type="component" value="Chromosome"/>
</dbReference>
<name>A0A810QDE5_9FIRM</name>
<sequence>MQGMKKLRECENDTLLVALLLAGILMVMGAYRIFSYLCENAQMDAVTFLLGGACALLAVGGFLLARASFRRLKELHLGQ</sequence>